<dbReference type="InterPro" id="IPR029044">
    <property type="entry name" value="Nucleotide-diphossugar_trans"/>
</dbReference>
<evidence type="ECO:0000256" key="2">
    <source>
        <dbReference type="ARBA" id="ARBA00022676"/>
    </source>
</evidence>
<reference evidence="5 6" key="1">
    <citation type="journal article" date="2023" name="Environ Microbiome">
        <title>A coral-associated actinobacterium mitigates coral bleaching under heat stress.</title>
        <authorList>
            <person name="Li J."/>
            <person name="Zou Y."/>
            <person name="Li Q."/>
            <person name="Zhang J."/>
            <person name="Bourne D.G."/>
            <person name="Lyu Y."/>
            <person name="Liu C."/>
            <person name="Zhang S."/>
        </authorList>
    </citation>
    <scope>NUCLEOTIDE SEQUENCE [LARGE SCALE GENOMIC DNA]</scope>
    <source>
        <strain evidence="5 6">SCSIO 13291</strain>
    </source>
</reference>
<name>A0ABZ3CA84_9ACTN</name>
<keyword evidence="3 5" id="KW-0808">Transferase</keyword>
<dbReference type="InterPro" id="IPR001173">
    <property type="entry name" value="Glyco_trans_2-like"/>
</dbReference>
<evidence type="ECO:0000256" key="1">
    <source>
        <dbReference type="ARBA" id="ARBA00006739"/>
    </source>
</evidence>
<protein>
    <submittedName>
        <fullName evidence="5">Glycosyltransferase</fullName>
        <ecNumber evidence="5">2.4.-.-</ecNumber>
    </submittedName>
</protein>
<keyword evidence="6" id="KW-1185">Reference proteome</keyword>
<organism evidence="5 6">
    <name type="scientific">Propioniciclava soli</name>
    <dbReference type="NCBI Taxonomy" id="2775081"/>
    <lineage>
        <taxon>Bacteria</taxon>
        <taxon>Bacillati</taxon>
        <taxon>Actinomycetota</taxon>
        <taxon>Actinomycetes</taxon>
        <taxon>Propionibacteriales</taxon>
        <taxon>Propionibacteriaceae</taxon>
        <taxon>Propioniciclava</taxon>
    </lineage>
</organism>
<dbReference type="EMBL" id="CP115965">
    <property type="protein sequence ID" value="WZW99633.1"/>
    <property type="molecule type" value="Genomic_DNA"/>
</dbReference>
<evidence type="ECO:0000256" key="3">
    <source>
        <dbReference type="ARBA" id="ARBA00022679"/>
    </source>
</evidence>
<dbReference type="InterPro" id="IPR050834">
    <property type="entry name" value="Glycosyltransf_2"/>
</dbReference>
<keyword evidence="2 5" id="KW-0328">Glycosyltransferase</keyword>
<dbReference type="SUPFAM" id="SSF53448">
    <property type="entry name" value="Nucleotide-diphospho-sugar transferases"/>
    <property type="match status" value="1"/>
</dbReference>
<dbReference type="PANTHER" id="PTHR43685:SF5">
    <property type="entry name" value="GLYCOSYLTRANSFERASE EPSE-RELATED"/>
    <property type="match status" value="1"/>
</dbReference>
<evidence type="ECO:0000313" key="6">
    <source>
        <dbReference type="Proteomes" id="UP001434337"/>
    </source>
</evidence>
<dbReference type="Proteomes" id="UP001434337">
    <property type="component" value="Chromosome"/>
</dbReference>
<comment type="similarity">
    <text evidence="1">Belongs to the glycosyltransferase 2 family.</text>
</comment>
<dbReference type="GO" id="GO:0016757">
    <property type="term" value="F:glycosyltransferase activity"/>
    <property type="evidence" value="ECO:0007669"/>
    <property type="project" value="UniProtKB-KW"/>
</dbReference>
<sequence>MPEPPLPPFSVLLPVYAGDVAAHVNRAIASVSAEQTLRPAEVVLVRDGPVAADIAAVLARAASGELTGGVGVRLVELPTNVGLARALEAGLAACAHAIVARADADDISLPERFATQVPLVAGGLDLVSAAIVEFTTDEHERGLVRAWPTDPAAIAALARFQDPFNHPAVVYRRAAVAAAGGYEHLDKLEDYWLFARMIAAGAQVGNVAEPLVLYRIGAGAYARRGGWTLLRSELGLQARMLRTGFTTPFQCARNVVVRGVWRFVPTRVRRPIYAVVTRLRGR</sequence>
<proteinExistence type="inferred from homology"/>
<evidence type="ECO:0000259" key="4">
    <source>
        <dbReference type="Pfam" id="PF00535"/>
    </source>
</evidence>
<dbReference type="Gene3D" id="3.90.550.10">
    <property type="entry name" value="Spore Coat Polysaccharide Biosynthesis Protein SpsA, Chain A"/>
    <property type="match status" value="1"/>
</dbReference>
<feature type="domain" description="Glycosyltransferase 2-like" evidence="4">
    <location>
        <begin position="10"/>
        <end position="148"/>
    </location>
</feature>
<dbReference type="RefSeq" id="WP_342373228.1">
    <property type="nucleotide sequence ID" value="NZ_CP115965.1"/>
</dbReference>
<gene>
    <name evidence="5" type="ORF">PCC79_05400</name>
</gene>
<evidence type="ECO:0000313" key="5">
    <source>
        <dbReference type="EMBL" id="WZW99633.1"/>
    </source>
</evidence>
<accession>A0ABZ3CA84</accession>
<dbReference type="Pfam" id="PF00535">
    <property type="entry name" value="Glycos_transf_2"/>
    <property type="match status" value="1"/>
</dbReference>
<dbReference type="PANTHER" id="PTHR43685">
    <property type="entry name" value="GLYCOSYLTRANSFERASE"/>
    <property type="match status" value="1"/>
</dbReference>
<dbReference type="EC" id="2.4.-.-" evidence="5"/>